<dbReference type="GO" id="GO:0016779">
    <property type="term" value="F:nucleotidyltransferase activity"/>
    <property type="evidence" value="ECO:0007669"/>
    <property type="project" value="UniProtKB-KW"/>
</dbReference>
<dbReference type="Gene3D" id="1.10.3090.10">
    <property type="entry name" value="cca-adding enzyme, domain 2"/>
    <property type="match status" value="1"/>
</dbReference>
<organism evidence="1 2">
    <name type="scientific">Perilla frutescens var. hirtella</name>
    <name type="common">Perilla citriodora</name>
    <name type="synonym">Perilla setoyensis</name>
    <dbReference type="NCBI Taxonomy" id="608512"/>
    <lineage>
        <taxon>Eukaryota</taxon>
        <taxon>Viridiplantae</taxon>
        <taxon>Streptophyta</taxon>
        <taxon>Embryophyta</taxon>
        <taxon>Tracheophyta</taxon>
        <taxon>Spermatophyta</taxon>
        <taxon>Magnoliopsida</taxon>
        <taxon>eudicotyledons</taxon>
        <taxon>Gunneridae</taxon>
        <taxon>Pentapetalae</taxon>
        <taxon>asterids</taxon>
        <taxon>lamiids</taxon>
        <taxon>Lamiales</taxon>
        <taxon>Lamiaceae</taxon>
        <taxon>Nepetoideae</taxon>
        <taxon>Elsholtzieae</taxon>
        <taxon>Perilla</taxon>
    </lineage>
</organism>
<dbReference type="InterPro" id="IPR052191">
    <property type="entry name" value="tRNA_ntf/polyA_polymerase_I"/>
</dbReference>
<keyword evidence="2" id="KW-1185">Reference proteome</keyword>
<dbReference type="PANTHER" id="PTHR43051:SF2">
    <property type="entry name" value="POLYNUCLEOTIDE ADENYLYLTRANSFERASE FAMILY PROTEIN-RELATED"/>
    <property type="match status" value="1"/>
</dbReference>
<comment type="caution">
    <text evidence="1">The sequence shown here is derived from an EMBL/GenBank/DDBJ whole genome shotgun (WGS) entry which is preliminary data.</text>
</comment>
<proteinExistence type="predicted"/>
<dbReference type="AlphaFoldDB" id="A0AAD4IPA8"/>
<accession>A0AAD4IPA8</accession>
<dbReference type="EMBL" id="SDAM02029561">
    <property type="protein sequence ID" value="KAH6756300.1"/>
    <property type="molecule type" value="Genomic_DNA"/>
</dbReference>
<keyword evidence="1" id="KW-0548">Nucleotidyltransferase</keyword>
<reference evidence="1 2" key="1">
    <citation type="journal article" date="2021" name="Nat. Commun.">
        <title>Incipient diploidization of the medicinal plant Perilla within 10,000 years.</title>
        <authorList>
            <person name="Zhang Y."/>
            <person name="Shen Q."/>
            <person name="Leng L."/>
            <person name="Zhang D."/>
            <person name="Chen S."/>
            <person name="Shi Y."/>
            <person name="Ning Z."/>
            <person name="Chen S."/>
        </authorList>
    </citation>
    <scope>NUCLEOTIDE SEQUENCE [LARGE SCALE GENOMIC DNA]</scope>
    <source>
        <strain evidence="2">cv. PC099</strain>
    </source>
</reference>
<dbReference type="SUPFAM" id="SSF81891">
    <property type="entry name" value="Poly A polymerase C-terminal region-like"/>
    <property type="match status" value="1"/>
</dbReference>
<keyword evidence="1" id="KW-0808">Transferase</keyword>
<protein>
    <submittedName>
        <fullName evidence="1">Polynucleotide adenylyltransferase family protein</fullName>
    </submittedName>
</protein>
<name>A0AAD4IPA8_PERFH</name>
<dbReference type="Proteomes" id="UP001190926">
    <property type="component" value="Unassembled WGS sequence"/>
</dbReference>
<sequence>VRTIKPANFSLTEDCARIFRAVRIAARLDFRFSKETALAVKRLSATILHHDWVSKMLFSIHGHLQPYSLLIYVMDVVHSLLIYFMDAKYQVPM</sequence>
<gene>
    <name evidence="1" type="ORF">C2S53_003469</name>
</gene>
<evidence type="ECO:0000313" key="1">
    <source>
        <dbReference type="EMBL" id="KAH6756300.1"/>
    </source>
</evidence>
<feature type="non-terminal residue" evidence="1">
    <location>
        <position position="1"/>
    </location>
</feature>
<evidence type="ECO:0000313" key="2">
    <source>
        <dbReference type="Proteomes" id="UP001190926"/>
    </source>
</evidence>
<dbReference type="PANTHER" id="PTHR43051">
    <property type="entry name" value="POLYNUCLEOTIDE ADENYLYLTRANSFERASE FAMILY PROTEIN"/>
    <property type="match status" value="1"/>
</dbReference>